<reference evidence="13 14" key="1">
    <citation type="submission" date="2023-10" db="EMBL/GenBank/DDBJ databases">
        <title>Two novel species belonging to the OM43/NOR5 clade.</title>
        <authorList>
            <person name="Park M."/>
        </authorList>
    </citation>
    <scope>NUCLEOTIDE SEQUENCE [LARGE SCALE GENOMIC DNA]</scope>
    <source>
        <strain evidence="13 14">IMCC45268</strain>
    </source>
</reference>
<sequence length="324" mass="34802">MQSQAVYNDFNALANLRSDARQNADGTLEDVAKQFESLFVQMMLKSMRDATTQGGLFDSDQMESYQQMHDQQLSLDLASRGGIGLADVLVQQLRSDRAAAEAGAADGVVDLRMPGLSAANAAAFNVQPYLEFRVPSLQSAPTVAEAAPLSNAQPWTPSTPQEFAEHLRPLAVDAANELGVSAEVLLAQAALETGWGKHVSSSVNGSSNNLFNIKAGSDWEGPTVTVQTLEYREGVAVRETAQFRAYASPAESFADYVSLIKESPRYSAAKDLAAEPEQYLKELQQAGYATDPAYAEKILAILRRGDLNGTTAALKNPADLPLKS</sequence>
<evidence type="ECO:0000313" key="13">
    <source>
        <dbReference type="EMBL" id="WOJ96653.1"/>
    </source>
</evidence>
<keyword evidence="14" id="KW-1185">Reference proteome</keyword>
<keyword evidence="13" id="KW-0969">Cilium</keyword>
<dbReference type="InterPro" id="IPR023346">
    <property type="entry name" value="Lysozyme-like_dom_sf"/>
</dbReference>
<evidence type="ECO:0000256" key="1">
    <source>
        <dbReference type="ARBA" id="ARBA00002954"/>
    </source>
</evidence>
<feature type="domain" description="Mannosyl-glycoprotein endo-beta-N-acetylglucosamidase-like" evidence="12">
    <location>
        <begin position="152"/>
        <end position="316"/>
    </location>
</feature>
<protein>
    <recommendedName>
        <fullName evidence="5">Peptidoglycan hydrolase FlgJ</fullName>
    </recommendedName>
    <alternativeName>
        <fullName evidence="11">Muramidase FlgJ</fullName>
    </alternativeName>
</protein>
<comment type="similarity">
    <text evidence="4">In the C-terminal section; belongs to the glycosyl hydrolase 73 family.</text>
</comment>
<evidence type="ECO:0000256" key="8">
    <source>
        <dbReference type="ARBA" id="ARBA00022801"/>
    </source>
</evidence>
<evidence type="ECO:0000256" key="7">
    <source>
        <dbReference type="ARBA" id="ARBA00022795"/>
    </source>
</evidence>
<comment type="similarity">
    <text evidence="3">In the N-terminal section; belongs to the FlgJ family.</text>
</comment>
<comment type="subcellular location">
    <subcellularLocation>
        <location evidence="2">Periplasm</location>
    </subcellularLocation>
</comment>
<evidence type="ECO:0000256" key="11">
    <source>
        <dbReference type="ARBA" id="ARBA00030835"/>
    </source>
</evidence>
<keyword evidence="13" id="KW-0282">Flagellum</keyword>
<evidence type="ECO:0000256" key="9">
    <source>
        <dbReference type="ARBA" id="ARBA00023295"/>
    </source>
</evidence>
<comment type="function">
    <text evidence="1">Flagellum-specific muramidase which hydrolyzes the peptidoglycan layer to assemble the rod structure in the periplasmic space.</text>
</comment>
<dbReference type="SMART" id="SM00047">
    <property type="entry name" value="LYZ2"/>
    <property type="match status" value="1"/>
</dbReference>
<evidence type="ECO:0000256" key="6">
    <source>
        <dbReference type="ARBA" id="ARBA00022764"/>
    </source>
</evidence>
<evidence type="ECO:0000256" key="4">
    <source>
        <dbReference type="ARBA" id="ARBA00007974"/>
    </source>
</evidence>
<organism evidence="13 14">
    <name type="scientific">Congregibacter brevis</name>
    <dbReference type="NCBI Taxonomy" id="3081201"/>
    <lineage>
        <taxon>Bacteria</taxon>
        <taxon>Pseudomonadati</taxon>
        <taxon>Pseudomonadota</taxon>
        <taxon>Gammaproteobacteria</taxon>
        <taxon>Cellvibrionales</taxon>
        <taxon>Halieaceae</taxon>
        <taxon>Congregibacter</taxon>
    </lineage>
</organism>
<evidence type="ECO:0000313" key="14">
    <source>
        <dbReference type="Proteomes" id="UP001626549"/>
    </source>
</evidence>
<dbReference type="Proteomes" id="UP001626549">
    <property type="component" value="Chromosome"/>
</dbReference>
<evidence type="ECO:0000256" key="3">
    <source>
        <dbReference type="ARBA" id="ARBA00006880"/>
    </source>
</evidence>
<dbReference type="NCBIfam" id="TIGR02541">
    <property type="entry name" value="flagell_FlgJ"/>
    <property type="match status" value="1"/>
</dbReference>
<dbReference type="InterPro" id="IPR002901">
    <property type="entry name" value="MGlyc_endo_b_GlcNAc-like_dom"/>
</dbReference>
<keyword evidence="7" id="KW-1005">Bacterial flagellum biogenesis</keyword>
<dbReference type="RefSeq" id="WP_407327329.1">
    <property type="nucleotide sequence ID" value="NZ_CP136865.1"/>
</dbReference>
<name>A0ABZ0ID88_9GAMM</name>
<dbReference type="PRINTS" id="PR01002">
    <property type="entry name" value="FLGFLGJ"/>
</dbReference>
<dbReference type="PANTHER" id="PTHR33308">
    <property type="entry name" value="PEPTIDOGLYCAN HYDROLASE FLGJ"/>
    <property type="match status" value="1"/>
</dbReference>
<dbReference type="InterPro" id="IPR051056">
    <property type="entry name" value="Glycosyl_Hydrolase_73"/>
</dbReference>
<dbReference type="GO" id="GO:0016787">
    <property type="term" value="F:hydrolase activity"/>
    <property type="evidence" value="ECO:0007669"/>
    <property type="project" value="UniProtKB-KW"/>
</dbReference>
<evidence type="ECO:0000256" key="5">
    <source>
        <dbReference type="ARBA" id="ARBA00013433"/>
    </source>
</evidence>
<dbReference type="Pfam" id="PF01832">
    <property type="entry name" value="Glucosaminidase"/>
    <property type="match status" value="1"/>
</dbReference>
<evidence type="ECO:0000256" key="10">
    <source>
        <dbReference type="ARBA" id="ARBA00023316"/>
    </source>
</evidence>
<evidence type="ECO:0000256" key="2">
    <source>
        <dbReference type="ARBA" id="ARBA00004418"/>
    </source>
</evidence>
<dbReference type="EMBL" id="CP136865">
    <property type="protein sequence ID" value="WOJ96653.1"/>
    <property type="molecule type" value="Genomic_DNA"/>
</dbReference>
<dbReference type="Gene3D" id="1.10.530.10">
    <property type="match status" value="1"/>
</dbReference>
<dbReference type="PANTHER" id="PTHR33308:SF9">
    <property type="entry name" value="PEPTIDOGLYCAN HYDROLASE FLGJ"/>
    <property type="match status" value="1"/>
</dbReference>
<keyword evidence="9" id="KW-0326">Glycosidase</keyword>
<keyword evidence="8 13" id="KW-0378">Hydrolase</keyword>
<gene>
    <name evidence="13" type="primary">flgJ</name>
    <name evidence="13" type="ORF">R0137_15590</name>
</gene>
<dbReference type="Pfam" id="PF10135">
    <property type="entry name" value="Rod-binding"/>
    <property type="match status" value="1"/>
</dbReference>
<evidence type="ECO:0000259" key="12">
    <source>
        <dbReference type="SMART" id="SM00047"/>
    </source>
</evidence>
<dbReference type="SUPFAM" id="SSF53955">
    <property type="entry name" value="Lysozyme-like"/>
    <property type="match status" value="1"/>
</dbReference>
<keyword evidence="10" id="KW-0961">Cell wall biogenesis/degradation</keyword>
<dbReference type="InterPro" id="IPR013377">
    <property type="entry name" value="FlgJ"/>
</dbReference>
<dbReference type="Gene3D" id="2.10.70.40">
    <property type="entry name" value="peptidoglycan hydrolase"/>
    <property type="match status" value="1"/>
</dbReference>
<keyword evidence="6" id="KW-0574">Periplasm</keyword>
<keyword evidence="13" id="KW-0966">Cell projection</keyword>
<accession>A0ABZ0ID88</accession>
<dbReference type="InterPro" id="IPR019301">
    <property type="entry name" value="Flagellar_prot_FlgJ_N"/>
</dbReference>
<proteinExistence type="inferred from homology"/>